<protein>
    <recommendedName>
        <fullName evidence="3">ASCH domain-containing protein</fullName>
    </recommendedName>
</protein>
<accession>A0A1N7SQC9</accession>
<name>A0A1N7SQC9_9BURK</name>
<proteinExistence type="predicted"/>
<dbReference type="Gene3D" id="2.30.130.30">
    <property type="entry name" value="Hypothetical protein"/>
    <property type="match status" value="1"/>
</dbReference>
<dbReference type="RefSeq" id="WP_094783470.1">
    <property type="nucleotide sequence ID" value="NZ_CYGX02000164.1"/>
</dbReference>
<evidence type="ECO:0000313" key="1">
    <source>
        <dbReference type="EMBL" id="SIT49650.1"/>
    </source>
</evidence>
<reference evidence="1 2" key="1">
    <citation type="submission" date="2016-12" db="EMBL/GenBank/DDBJ databases">
        <authorList>
            <person name="Song W.-J."/>
            <person name="Kurnit D.M."/>
        </authorList>
    </citation>
    <scope>NUCLEOTIDE SEQUENCE [LARGE SCALE GENOMIC DNA]</scope>
    <source>
        <strain evidence="1 2">STM7296</strain>
    </source>
</reference>
<dbReference type="InterPro" id="IPR015947">
    <property type="entry name" value="PUA-like_sf"/>
</dbReference>
<dbReference type="EMBL" id="CYGX02000164">
    <property type="protein sequence ID" value="SIT49650.1"/>
    <property type="molecule type" value="Genomic_DNA"/>
</dbReference>
<evidence type="ECO:0008006" key="3">
    <source>
        <dbReference type="Google" id="ProtNLM"/>
    </source>
</evidence>
<dbReference type="Proteomes" id="UP000187012">
    <property type="component" value="Unassembled WGS sequence"/>
</dbReference>
<organism evidence="1 2">
    <name type="scientific">Paraburkholderia ribeironis</name>
    <dbReference type="NCBI Taxonomy" id="1247936"/>
    <lineage>
        <taxon>Bacteria</taxon>
        <taxon>Pseudomonadati</taxon>
        <taxon>Pseudomonadota</taxon>
        <taxon>Betaproteobacteria</taxon>
        <taxon>Burkholderiales</taxon>
        <taxon>Burkholderiaceae</taxon>
        <taxon>Paraburkholderia</taxon>
    </lineage>
</organism>
<dbReference type="STRING" id="1247936.BN2475_1640006"/>
<sequence length="155" mass="17498">MTLFLESSEQLGGRAVLLSVKPRFCDQILARSKRVEFRRSWPAGTDIGVMVLYSSSPVQQLVGVAFVDHVEERDDDGLWALACQFGGGLERDELIGYFHGKKKGYGILINDVRVAPVTVDPKDLFRDFRPPQSYQYLSPQEFSLVMARLFPQEGQ</sequence>
<dbReference type="AlphaFoldDB" id="A0A1N7SQC9"/>
<dbReference type="SUPFAM" id="SSF88697">
    <property type="entry name" value="PUA domain-like"/>
    <property type="match status" value="1"/>
</dbReference>
<gene>
    <name evidence="1" type="ORF">BN2475_1640006</name>
</gene>
<dbReference type="OrthoDB" id="9800495at2"/>
<keyword evidence="2" id="KW-1185">Reference proteome</keyword>
<evidence type="ECO:0000313" key="2">
    <source>
        <dbReference type="Proteomes" id="UP000187012"/>
    </source>
</evidence>